<evidence type="ECO:0000313" key="13">
    <source>
        <dbReference type="Proteomes" id="UP000675880"/>
    </source>
</evidence>
<dbReference type="SMART" id="SM00746">
    <property type="entry name" value="TRASH"/>
    <property type="match status" value="3"/>
</dbReference>
<keyword evidence="10" id="KW-1003">Cell membrane</keyword>
<evidence type="ECO:0000256" key="3">
    <source>
        <dbReference type="ARBA" id="ARBA00022692"/>
    </source>
</evidence>
<evidence type="ECO:0000256" key="5">
    <source>
        <dbReference type="ARBA" id="ARBA00022741"/>
    </source>
</evidence>
<dbReference type="InterPro" id="IPR044492">
    <property type="entry name" value="P_typ_ATPase_HD_dom"/>
</dbReference>
<dbReference type="InterPro" id="IPR007029">
    <property type="entry name" value="YHS_dom"/>
</dbReference>
<feature type="transmembrane region" description="Helical" evidence="10">
    <location>
        <begin position="407"/>
        <end position="426"/>
    </location>
</feature>
<dbReference type="EMBL" id="CAJNBJ010000001">
    <property type="protein sequence ID" value="CAE6699279.1"/>
    <property type="molecule type" value="Genomic_DNA"/>
</dbReference>
<dbReference type="InterPro" id="IPR012348">
    <property type="entry name" value="RNR-like"/>
</dbReference>
<dbReference type="InterPro" id="IPR059000">
    <property type="entry name" value="ATPase_P-type_domA"/>
</dbReference>
<feature type="domain" description="TRASH" evidence="11">
    <location>
        <begin position="159"/>
        <end position="197"/>
    </location>
</feature>
<dbReference type="InterPro" id="IPR023299">
    <property type="entry name" value="ATPase_P-typ_cyto_dom_N"/>
</dbReference>
<keyword evidence="5 10" id="KW-0547">Nucleotide-binding</keyword>
<evidence type="ECO:0000256" key="1">
    <source>
        <dbReference type="ARBA" id="ARBA00004127"/>
    </source>
</evidence>
<comment type="subcellular location">
    <subcellularLocation>
        <location evidence="10">Cell membrane</location>
    </subcellularLocation>
    <subcellularLocation>
        <location evidence="1">Endomembrane system</location>
        <topology evidence="1">Multi-pass membrane protein</topology>
    </subcellularLocation>
</comment>
<keyword evidence="8 10" id="KW-1133">Transmembrane helix</keyword>
<evidence type="ECO:0000256" key="9">
    <source>
        <dbReference type="ARBA" id="ARBA00023136"/>
    </source>
</evidence>
<evidence type="ECO:0000256" key="8">
    <source>
        <dbReference type="ARBA" id="ARBA00022989"/>
    </source>
</evidence>
<dbReference type="InterPro" id="IPR018303">
    <property type="entry name" value="ATPase_P-typ_P_site"/>
</dbReference>
<protein>
    <submittedName>
        <fullName evidence="12">Copper-transporting P-type ATPase</fullName>
    </submittedName>
</protein>
<keyword evidence="13" id="KW-1185">Reference proteome</keyword>
<feature type="domain" description="TRASH" evidence="11">
    <location>
        <begin position="4"/>
        <end position="42"/>
    </location>
</feature>
<dbReference type="InterPro" id="IPR023214">
    <property type="entry name" value="HAD_sf"/>
</dbReference>
<dbReference type="InterPro" id="IPR036412">
    <property type="entry name" value="HAD-like_sf"/>
</dbReference>
<dbReference type="PROSITE" id="PS00154">
    <property type="entry name" value="ATPASE_E1_E2"/>
    <property type="match status" value="1"/>
</dbReference>
<dbReference type="InterPro" id="IPR009078">
    <property type="entry name" value="Ferritin-like_SF"/>
</dbReference>
<dbReference type="Gene3D" id="2.70.150.10">
    <property type="entry name" value="Calcium-transporting ATPase, cytoplasmic transduction domain A"/>
    <property type="match status" value="1"/>
</dbReference>
<organism evidence="12 13">
    <name type="scientific">Nitrospira defluvii</name>
    <dbReference type="NCBI Taxonomy" id="330214"/>
    <lineage>
        <taxon>Bacteria</taxon>
        <taxon>Pseudomonadati</taxon>
        <taxon>Nitrospirota</taxon>
        <taxon>Nitrospiria</taxon>
        <taxon>Nitrospirales</taxon>
        <taxon>Nitrospiraceae</taxon>
        <taxon>Nitrospira</taxon>
    </lineage>
</organism>
<dbReference type="NCBIfam" id="TIGR01494">
    <property type="entry name" value="ATPase_P-type"/>
    <property type="match status" value="1"/>
</dbReference>
<evidence type="ECO:0000259" key="11">
    <source>
        <dbReference type="SMART" id="SM00746"/>
    </source>
</evidence>
<reference evidence="12 13" key="1">
    <citation type="submission" date="2021-02" db="EMBL/GenBank/DDBJ databases">
        <authorList>
            <person name="Han P."/>
        </authorList>
    </citation>
    <scope>NUCLEOTIDE SEQUENCE [LARGE SCALE GENOMIC DNA]</scope>
    <source>
        <strain evidence="12">Candidatus Nitrospira sp. ZN2</strain>
    </source>
</reference>
<dbReference type="NCBIfam" id="TIGR01511">
    <property type="entry name" value="ATPase-IB1_Cu"/>
    <property type="match status" value="1"/>
</dbReference>
<evidence type="ECO:0000256" key="10">
    <source>
        <dbReference type="RuleBase" id="RU362081"/>
    </source>
</evidence>
<comment type="caution">
    <text evidence="12">The sequence shown here is derived from an EMBL/GenBank/DDBJ whole genome shotgun (WGS) entry which is preliminary data.</text>
</comment>
<feature type="transmembrane region" description="Helical" evidence="10">
    <location>
        <begin position="337"/>
        <end position="356"/>
    </location>
</feature>
<dbReference type="InterPro" id="IPR001757">
    <property type="entry name" value="P_typ_ATPase"/>
</dbReference>
<evidence type="ECO:0000256" key="7">
    <source>
        <dbReference type="ARBA" id="ARBA00022967"/>
    </source>
</evidence>
<dbReference type="Gene3D" id="1.10.620.20">
    <property type="entry name" value="Ribonucleotide Reductase, subunit A"/>
    <property type="match status" value="3"/>
</dbReference>
<dbReference type="SFLD" id="SFLDG00002">
    <property type="entry name" value="C1.7:_P-type_atpase_like"/>
    <property type="match status" value="1"/>
</dbReference>
<gene>
    <name evidence="12" type="primary">actP</name>
    <name evidence="12" type="ORF">NSPZN2_10640</name>
</gene>
<dbReference type="InterPro" id="IPR011017">
    <property type="entry name" value="TRASH_dom"/>
</dbReference>
<feature type="transmembrane region" description="Helical" evidence="10">
    <location>
        <begin position="909"/>
        <end position="928"/>
    </location>
</feature>
<dbReference type="Gene3D" id="3.40.1110.10">
    <property type="entry name" value="Calcium-transporting ATPase, cytoplasmic domain N"/>
    <property type="match status" value="1"/>
</dbReference>
<proteinExistence type="inferred from homology"/>
<dbReference type="SFLD" id="SFLDS00003">
    <property type="entry name" value="Haloacid_Dehalogenase"/>
    <property type="match status" value="1"/>
</dbReference>
<dbReference type="Pfam" id="PF00122">
    <property type="entry name" value="E1-E2_ATPase"/>
    <property type="match status" value="1"/>
</dbReference>
<sequence>MARDPVCGMTVEPDQAAGYAEHEGQTYYFCSLHCLDRFRAQPTQYVTKAVPARVGAQQPGRRPLPMMQAMPEQPVTGGERDPVCGMTVQPATAAGPHTHEQKTYYFCCQACLTKFLADPARYLAPTASVPPTPLRQFGGKALPMLGASSAGPTTATVIDPVCGMTVDPATAAGSFAYEGTTYHFCCQGCLTKFRADPSRYLSPGAAKESMPPTPVPPGTKYVCPMCPEVLEEKPVPCPKCGMALEPDSVQPLPTKTEYVCPMHQEIVQAEPGACPTCGMALEPRTVTVAEELNPELVDMARRFWVALAPAAVVFLLAMSHMIPGHPMQHLLSDIQSAWVQFVLSTPVVLWAGWPFFQRGWASIVHRSPNMFTLIAIGTGTAYLYSVVATLLPSWIPPSFHLESGAVPVYFEAAAVITVLVLLGQVLELRARSRTTGAIRALLGLAPKTARLLRDDGREEDVPLEQVQVDHRLRVRPGERVPVDGIILEGSTSIDESMITGESMPVEKYAGDRVTGGTINGSGGVVMRADRVGADTLLSHIVQMVAEAQRSRAPIQRTADVVAGYFVPTVVGVAIVSGLLWAWLGPEPRLAHALLNAVAVLIIACPCALGLATPMSIMVGTGRGASAGVLFKKAEALERIEQITTLVFDKTGTLTEGKPKLRVVSALSPWSETDLLRLAASVERASEHPVANAIVGGAEARGITLEPATGFTSKAGKGVMATVGTKRVAVGTIDWLRELKVGAETALADLEANAELMRQTGQTVMVVAVDGRAIGLLGVADPIKSSTPEALRWLRQEGIRLVMVTGDHAVTAQAVAKELGLDEVRAGVKPEEKSRIVQELQRQGQVVAMAGDGINDAPALAQADVGIAMGTGTDVAMEHAGVTLVKGDLRGIVRAYRLSKATMRNIRQNLFFAFVYNSIGVPVAAGLFYPVFGLLLSPMIASAAMTLSSLSVISNALRLRQTDL</sequence>
<keyword evidence="7" id="KW-1278">Translocase</keyword>
<dbReference type="SFLD" id="SFLDF00027">
    <property type="entry name" value="p-type_atpase"/>
    <property type="match status" value="1"/>
</dbReference>
<keyword evidence="6 10" id="KW-0067">ATP-binding</keyword>
<feature type="transmembrane region" description="Helical" evidence="10">
    <location>
        <begin position="589"/>
        <end position="612"/>
    </location>
</feature>
<dbReference type="SUPFAM" id="SSF47240">
    <property type="entry name" value="Ferritin-like"/>
    <property type="match status" value="3"/>
</dbReference>
<feature type="transmembrane region" description="Helical" evidence="10">
    <location>
        <begin position="368"/>
        <end position="395"/>
    </location>
</feature>
<dbReference type="Proteomes" id="UP000675880">
    <property type="component" value="Unassembled WGS sequence"/>
</dbReference>
<dbReference type="SUPFAM" id="SSF81665">
    <property type="entry name" value="Calcium ATPase, transmembrane domain M"/>
    <property type="match status" value="1"/>
</dbReference>
<dbReference type="PANTHER" id="PTHR43520">
    <property type="entry name" value="ATP7, ISOFORM B"/>
    <property type="match status" value="1"/>
</dbReference>
<comment type="similarity">
    <text evidence="2 10">Belongs to the cation transport ATPase (P-type) (TC 3.A.3) family. Type IB subfamily.</text>
</comment>
<dbReference type="Pfam" id="PF04945">
    <property type="entry name" value="YHS"/>
    <property type="match status" value="3"/>
</dbReference>
<dbReference type="InterPro" id="IPR027256">
    <property type="entry name" value="P-typ_ATPase_IB"/>
</dbReference>
<dbReference type="InterPro" id="IPR008250">
    <property type="entry name" value="ATPase_P-typ_transduc_dom_A_sf"/>
</dbReference>
<dbReference type="SUPFAM" id="SSF81653">
    <property type="entry name" value="Calcium ATPase, transduction domain A"/>
    <property type="match status" value="1"/>
</dbReference>
<feature type="transmembrane region" description="Helical" evidence="10">
    <location>
        <begin position="303"/>
        <end position="322"/>
    </location>
</feature>
<dbReference type="InterPro" id="IPR045800">
    <property type="entry name" value="HMBD"/>
</dbReference>
<evidence type="ECO:0000313" key="12">
    <source>
        <dbReference type="EMBL" id="CAE6699279.1"/>
    </source>
</evidence>
<evidence type="ECO:0000256" key="6">
    <source>
        <dbReference type="ARBA" id="ARBA00022840"/>
    </source>
</evidence>
<dbReference type="NCBIfam" id="TIGR01525">
    <property type="entry name" value="ATPase-IB_hvy"/>
    <property type="match status" value="1"/>
</dbReference>
<feature type="transmembrane region" description="Helical" evidence="10">
    <location>
        <begin position="934"/>
        <end position="956"/>
    </location>
</feature>
<feature type="transmembrane region" description="Helical" evidence="10">
    <location>
        <begin position="561"/>
        <end position="583"/>
    </location>
</feature>
<keyword evidence="9 10" id="KW-0472">Membrane</keyword>
<evidence type="ECO:0000256" key="2">
    <source>
        <dbReference type="ARBA" id="ARBA00006024"/>
    </source>
</evidence>
<dbReference type="Gene3D" id="3.40.50.1000">
    <property type="entry name" value="HAD superfamily/HAD-like"/>
    <property type="match status" value="1"/>
</dbReference>
<dbReference type="Pfam" id="PF00702">
    <property type="entry name" value="Hydrolase"/>
    <property type="match status" value="1"/>
</dbReference>
<accession>A0ABM8QIZ3</accession>
<name>A0ABM8QIZ3_9BACT</name>
<dbReference type="RefSeq" id="WP_213040502.1">
    <property type="nucleotide sequence ID" value="NZ_CAJNBJ010000001.1"/>
</dbReference>
<dbReference type="SUPFAM" id="SSF56784">
    <property type="entry name" value="HAD-like"/>
    <property type="match status" value="1"/>
</dbReference>
<dbReference type="PRINTS" id="PR00943">
    <property type="entry name" value="CUATPASE"/>
</dbReference>
<dbReference type="PRINTS" id="PR00119">
    <property type="entry name" value="CATATPASE"/>
</dbReference>
<dbReference type="Pfam" id="PF19335">
    <property type="entry name" value="HMBD"/>
    <property type="match status" value="2"/>
</dbReference>
<dbReference type="PANTHER" id="PTHR43520:SF8">
    <property type="entry name" value="P-TYPE CU(+) TRANSPORTER"/>
    <property type="match status" value="1"/>
</dbReference>
<dbReference type="CDD" id="cd02094">
    <property type="entry name" value="P-type_ATPase_Cu-like"/>
    <property type="match status" value="1"/>
</dbReference>
<evidence type="ECO:0000256" key="4">
    <source>
        <dbReference type="ARBA" id="ARBA00022723"/>
    </source>
</evidence>
<feature type="domain" description="TRASH" evidence="11">
    <location>
        <begin position="81"/>
        <end position="119"/>
    </location>
</feature>
<dbReference type="InterPro" id="IPR023298">
    <property type="entry name" value="ATPase_P-typ_TM_dom_sf"/>
</dbReference>
<keyword evidence="3 10" id="KW-0812">Transmembrane</keyword>
<keyword evidence="4 10" id="KW-0479">Metal-binding</keyword>